<reference evidence="2" key="1">
    <citation type="submission" date="2017-02" db="UniProtKB">
        <authorList>
            <consortium name="WormBaseParasite"/>
        </authorList>
    </citation>
    <scope>IDENTIFICATION</scope>
</reference>
<name>A0A0N5BDS4_STREA</name>
<accession>A0A0N5BDS4</accession>
<evidence type="ECO:0000313" key="1">
    <source>
        <dbReference type="Proteomes" id="UP000046392"/>
    </source>
</evidence>
<dbReference type="WBParaSite" id="SPAL_0000415700.1">
    <property type="protein sequence ID" value="SPAL_0000415700.1"/>
    <property type="gene ID" value="SPAL_0000415700"/>
</dbReference>
<protein>
    <submittedName>
        <fullName evidence="2">Uncharacterized protein</fullName>
    </submittedName>
</protein>
<organism evidence="1 2">
    <name type="scientific">Strongyloides papillosus</name>
    <name type="common">Intestinal threadworm</name>
    <dbReference type="NCBI Taxonomy" id="174720"/>
    <lineage>
        <taxon>Eukaryota</taxon>
        <taxon>Metazoa</taxon>
        <taxon>Ecdysozoa</taxon>
        <taxon>Nematoda</taxon>
        <taxon>Chromadorea</taxon>
        <taxon>Rhabditida</taxon>
        <taxon>Tylenchina</taxon>
        <taxon>Panagrolaimomorpha</taxon>
        <taxon>Strongyloidoidea</taxon>
        <taxon>Strongyloididae</taxon>
        <taxon>Strongyloides</taxon>
    </lineage>
</organism>
<dbReference type="Proteomes" id="UP000046392">
    <property type="component" value="Unplaced"/>
</dbReference>
<dbReference type="AlphaFoldDB" id="A0A0N5BDS4"/>
<evidence type="ECO:0000313" key="2">
    <source>
        <dbReference type="WBParaSite" id="SPAL_0000415700.1"/>
    </source>
</evidence>
<proteinExistence type="predicted"/>
<keyword evidence="1" id="KW-1185">Reference proteome</keyword>
<sequence>MKHLFNLRNFKNITPILEFLRLNKCFITS</sequence>